<dbReference type="GO" id="GO:0004658">
    <property type="term" value="F:propionyl-CoA carboxylase activity"/>
    <property type="evidence" value="ECO:0007669"/>
    <property type="project" value="TreeGrafter"/>
</dbReference>
<dbReference type="InterPro" id="IPR041265">
    <property type="entry name" value="PCC_BT"/>
</dbReference>
<dbReference type="SMART" id="SM00878">
    <property type="entry name" value="Biotin_carb_C"/>
    <property type="match status" value="1"/>
</dbReference>
<sequence>MPAPIFDKVLVANRGEIACRVMATCQRLGIKTVAVYSTADEQAKHVKMADEAVCIGPPASVESYLRIDKIVDACKRTGAQAVHPGYGFLSENGELQSALQKNNIVFVGPDAHSIEAMGDKIESKRLARDAGVTCIPGFIGEVRTHEDVLRFAREVGYPVMIKASGGGGGKGMRVAYNDEQCVEYYDMCKEEAKAAFNNDKMLVEKFIENPRHIEIQVIADRKGNTLYLPERECSIQRRNQKVIEEAPSVLLDAKTRKAMGEEAVAMARAVQYVSAGTVENVVNPQKQFYFLEMNTRLQVEHPITEEITGIDLVEQMLRAAADLPLSITQDDIKINGHATECRVYAEDPTKNYFPSIGRLTMYQEPTGPGVRCDSGIMEGSQISVYYDPLICKLSTWGKDRTECIERMEKALDEYVIRGLRHNICLLRDVVTEPRYQSGHLTTNYLPEQYPDGFKKAALTAAETQLMYEAAACVHLKRERTHYTQGTAPSERQFYVSISAKQEGEVPVYVRQLDDSHFEVAASKNGPFKKVEVAWKVSYPIIRVNDGTKETVLQFWGTNEVAYSIQMKGTTFDVNVMSDLQSVLSHFVPVAETIVNTKQVLSPMPGVIAAIKVQPGQKVVAGEEILTLEAMKMRNKIHTQADGKVKEVRVILGATVEESEVLVELE</sequence>
<reference evidence="11 12" key="1">
    <citation type="submission" date="2024-02" db="EMBL/GenBank/DDBJ databases">
        <title>FIRST GENOME SEQUENCES OF Leishmania (Viannia) shawi, Leishmania (Viannia) lindenbergi AND Leishmania (Viannia) utingensis.</title>
        <authorList>
            <person name="Resadore F."/>
            <person name="Custodio M.G.F."/>
            <person name="Boite M.C."/>
            <person name="Cupolillo E."/>
            <person name="Ferreira G.E.M."/>
        </authorList>
    </citation>
    <scope>NUCLEOTIDE SEQUENCE [LARGE SCALE GENOMIC DNA]</scope>
    <source>
        <strain evidence="11 12">MHOM/BR/1966/M15733</strain>
    </source>
</reference>
<dbReference type="Pfam" id="PF00289">
    <property type="entry name" value="Biotin_carb_N"/>
    <property type="match status" value="1"/>
</dbReference>
<dbReference type="FunFam" id="3.30.1490.20:FF:000003">
    <property type="entry name" value="acetyl-CoA carboxylase isoform X1"/>
    <property type="match status" value="1"/>
</dbReference>
<feature type="domain" description="Lipoyl-binding" evidence="8">
    <location>
        <begin position="590"/>
        <end position="665"/>
    </location>
</feature>
<keyword evidence="5" id="KW-0443">Lipid metabolism</keyword>
<dbReference type="InterPro" id="IPR000089">
    <property type="entry name" value="Biotin_lipoyl"/>
</dbReference>
<evidence type="ECO:0000313" key="11">
    <source>
        <dbReference type="EMBL" id="KAL0513896.1"/>
    </source>
</evidence>
<dbReference type="SUPFAM" id="SSF51230">
    <property type="entry name" value="Single hybrid motif"/>
    <property type="match status" value="1"/>
</dbReference>
<keyword evidence="4 7" id="KW-0067">ATP-binding</keyword>
<dbReference type="Gene3D" id="2.40.50.100">
    <property type="match status" value="1"/>
</dbReference>
<evidence type="ECO:0000313" key="12">
    <source>
        <dbReference type="Proteomes" id="UP001500131"/>
    </source>
</evidence>
<dbReference type="InterPro" id="IPR011053">
    <property type="entry name" value="Single_hybrid_motif"/>
</dbReference>
<dbReference type="InterPro" id="IPR016185">
    <property type="entry name" value="PreATP-grasp_dom_sf"/>
</dbReference>
<dbReference type="SUPFAM" id="SSF51246">
    <property type="entry name" value="Rudiment single hybrid motif"/>
    <property type="match status" value="1"/>
</dbReference>
<dbReference type="InterPro" id="IPR011764">
    <property type="entry name" value="Biotin_carboxylation_dom"/>
</dbReference>
<feature type="domain" description="ATP-grasp" evidence="9">
    <location>
        <begin position="124"/>
        <end position="321"/>
    </location>
</feature>
<dbReference type="NCBIfam" id="NF006367">
    <property type="entry name" value="PRK08591.1"/>
    <property type="match status" value="1"/>
</dbReference>
<organism evidence="11 12">
    <name type="scientific">Leishmania lindenbergi</name>
    <dbReference type="NCBI Taxonomy" id="651832"/>
    <lineage>
        <taxon>Eukaryota</taxon>
        <taxon>Discoba</taxon>
        <taxon>Euglenozoa</taxon>
        <taxon>Kinetoplastea</taxon>
        <taxon>Metakinetoplastina</taxon>
        <taxon>Trypanosomatida</taxon>
        <taxon>Trypanosomatidae</taxon>
        <taxon>Leishmaniinae</taxon>
        <taxon>Leishmania</taxon>
    </lineage>
</organism>
<dbReference type="Pfam" id="PF02785">
    <property type="entry name" value="Biotin_carb_C"/>
    <property type="match status" value="1"/>
</dbReference>
<dbReference type="PROSITE" id="PS50968">
    <property type="entry name" value="BIOTINYL_LIPOYL"/>
    <property type="match status" value="1"/>
</dbReference>
<dbReference type="Pfam" id="PF00364">
    <property type="entry name" value="Biotin_lipoyl"/>
    <property type="match status" value="1"/>
</dbReference>
<evidence type="ECO:0000256" key="4">
    <source>
        <dbReference type="ARBA" id="ARBA00022840"/>
    </source>
</evidence>
<evidence type="ECO:0000256" key="5">
    <source>
        <dbReference type="ARBA" id="ARBA00023098"/>
    </source>
</evidence>
<dbReference type="GO" id="GO:0005739">
    <property type="term" value="C:mitochondrion"/>
    <property type="evidence" value="ECO:0007669"/>
    <property type="project" value="TreeGrafter"/>
</dbReference>
<dbReference type="Gene3D" id="3.30.470.20">
    <property type="entry name" value="ATP-grasp fold, B domain"/>
    <property type="match status" value="1"/>
</dbReference>
<name>A0AAW3AYS3_9TRYP</name>
<evidence type="ECO:0000256" key="2">
    <source>
        <dbReference type="ARBA" id="ARBA00022598"/>
    </source>
</evidence>
<dbReference type="GO" id="GO:0006629">
    <property type="term" value="P:lipid metabolic process"/>
    <property type="evidence" value="ECO:0007669"/>
    <property type="project" value="UniProtKB-KW"/>
</dbReference>
<dbReference type="InterPro" id="IPR005482">
    <property type="entry name" value="Biotin_COase_C"/>
</dbReference>
<evidence type="ECO:0000256" key="7">
    <source>
        <dbReference type="PROSITE-ProRule" id="PRU00409"/>
    </source>
</evidence>
<dbReference type="InterPro" id="IPR011054">
    <property type="entry name" value="Rudment_hybrid_motif"/>
</dbReference>
<keyword evidence="3 7" id="KW-0547">Nucleotide-binding</keyword>
<dbReference type="SUPFAM" id="SSF52440">
    <property type="entry name" value="PreATP-grasp domain"/>
    <property type="match status" value="1"/>
</dbReference>
<accession>A0AAW3AYS3</accession>
<evidence type="ECO:0000256" key="6">
    <source>
        <dbReference type="ARBA" id="ARBA00023267"/>
    </source>
</evidence>
<dbReference type="Pfam" id="PF02786">
    <property type="entry name" value="CPSase_L_D2"/>
    <property type="match status" value="1"/>
</dbReference>
<dbReference type="PROSITE" id="PS00867">
    <property type="entry name" value="CPSASE_2"/>
    <property type="match status" value="1"/>
</dbReference>
<gene>
    <name evidence="11" type="ORF">Q4I31_000641</name>
</gene>
<evidence type="ECO:0000256" key="3">
    <source>
        <dbReference type="ARBA" id="ARBA00022741"/>
    </source>
</evidence>
<dbReference type="PROSITE" id="PS50975">
    <property type="entry name" value="ATP_GRASP"/>
    <property type="match status" value="1"/>
</dbReference>
<evidence type="ECO:0000259" key="10">
    <source>
        <dbReference type="PROSITE" id="PS50979"/>
    </source>
</evidence>
<dbReference type="PROSITE" id="PS00866">
    <property type="entry name" value="CPSASE_1"/>
    <property type="match status" value="1"/>
</dbReference>
<dbReference type="InterPro" id="IPR050856">
    <property type="entry name" value="Biotin_carboxylase_complex"/>
</dbReference>
<comment type="caution">
    <text evidence="11">The sequence shown here is derived from an EMBL/GenBank/DDBJ whole genome shotgun (WGS) entry which is preliminary data.</text>
</comment>
<dbReference type="EMBL" id="JBAMZK010000002">
    <property type="protein sequence ID" value="KAL0513896.1"/>
    <property type="molecule type" value="Genomic_DNA"/>
</dbReference>
<keyword evidence="2" id="KW-0436">Ligase</keyword>
<dbReference type="PROSITE" id="PS50979">
    <property type="entry name" value="BC"/>
    <property type="match status" value="1"/>
</dbReference>
<dbReference type="GO" id="GO:0046872">
    <property type="term" value="F:metal ion binding"/>
    <property type="evidence" value="ECO:0007669"/>
    <property type="project" value="InterPro"/>
</dbReference>
<proteinExistence type="predicted"/>
<dbReference type="SUPFAM" id="SSF56059">
    <property type="entry name" value="Glutathione synthetase ATP-binding domain-like"/>
    <property type="match status" value="1"/>
</dbReference>
<comment type="cofactor">
    <cofactor evidence="1">
        <name>biotin</name>
        <dbReference type="ChEBI" id="CHEBI:57586"/>
    </cofactor>
</comment>
<keyword evidence="6" id="KW-0092">Biotin</keyword>
<dbReference type="GO" id="GO:0005524">
    <property type="term" value="F:ATP binding"/>
    <property type="evidence" value="ECO:0007669"/>
    <property type="project" value="UniProtKB-UniRule"/>
</dbReference>
<protein>
    <submittedName>
        <fullName evidence="11">Biotin carboxylase, N-terminal domain</fullName>
    </submittedName>
</protein>
<dbReference type="InterPro" id="IPR005479">
    <property type="entry name" value="CPAse_ATP-bd"/>
</dbReference>
<dbReference type="PANTHER" id="PTHR18866">
    <property type="entry name" value="CARBOXYLASE:PYRUVATE/ACETYL-COA/PROPIONYL-COA CARBOXYLASE"/>
    <property type="match status" value="1"/>
</dbReference>
<feature type="domain" description="Biotin carboxylation" evidence="10">
    <location>
        <begin position="5"/>
        <end position="450"/>
    </location>
</feature>
<dbReference type="Gene3D" id="3.30.700.30">
    <property type="match status" value="1"/>
</dbReference>
<evidence type="ECO:0000259" key="8">
    <source>
        <dbReference type="PROSITE" id="PS50968"/>
    </source>
</evidence>
<evidence type="ECO:0000259" key="9">
    <source>
        <dbReference type="PROSITE" id="PS50975"/>
    </source>
</evidence>
<dbReference type="FunFam" id="3.40.50.20:FF:000010">
    <property type="entry name" value="Propionyl-CoA carboxylase subunit alpha"/>
    <property type="match status" value="1"/>
</dbReference>
<dbReference type="AlphaFoldDB" id="A0AAW3AYS3"/>
<dbReference type="InterPro" id="IPR011761">
    <property type="entry name" value="ATP-grasp"/>
</dbReference>
<dbReference type="FunFam" id="3.30.470.20:FF:000028">
    <property type="entry name" value="Methylcrotonoyl-CoA carboxylase subunit alpha, mitochondrial"/>
    <property type="match status" value="1"/>
</dbReference>
<evidence type="ECO:0000256" key="1">
    <source>
        <dbReference type="ARBA" id="ARBA00001953"/>
    </source>
</evidence>
<dbReference type="Pfam" id="PF18140">
    <property type="entry name" value="PCC_BT"/>
    <property type="match status" value="1"/>
</dbReference>
<dbReference type="PANTHER" id="PTHR18866:SF33">
    <property type="entry name" value="METHYLCROTONOYL-COA CARBOXYLASE SUBUNIT ALPHA, MITOCHONDRIAL-RELATED"/>
    <property type="match status" value="1"/>
</dbReference>
<keyword evidence="12" id="KW-1185">Reference proteome</keyword>
<dbReference type="Proteomes" id="UP001500131">
    <property type="component" value="Unassembled WGS sequence"/>
</dbReference>
<dbReference type="InterPro" id="IPR005481">
    <property type="entry name" value="BC-like_N"/>
</dbReference>
<dbReference type="CDD" id="cd06850">
    <property type="entry name" value="biotinyl_domain"/>
    <property type="match status" value="1"/>
</dbReference>